<protein>
    <recommendedName>
        <fullName evidence="3">HMA domain-containing protein</fullName>
    </recommendedName>
</protein>
<organism evidence="1 2">
    <name type="scientific">Emticicia agri</name>
    <dbReference type="NCBI Taxonomy" id="2492393"/>
    <lineage>
        <taxon>Bacteria</taxon>
        <taxon>Pseudomonadati</taxon>
        <taxon>Bacteroidota</taxon>
        <taxon>Cytophagia</taxon>
        <taxon>Cytophagales</taxon>
        <taxon>Leadbetterellaceae</taxon>
        <taxon>Emticicia</taxon>
    </lineage>
</organism>
<dbReference type="OrthoDB" id="1036397at2"/>
<name>A0A4Q5LXW4_9BACT</name>
<evidence type="ECO:0008006" key="3">
    <source>
        <dbReference type="Google" id="ProtNLM"/>
    </source>
</evidence>
<proteinExistence type="predicted"/>
<reference evidence="1 2" key="1">
    <citation type="submission" date="2019-02" db="EMBL/GenBank/DDBJ databases">
        <title>Bacterial novel species Emticicia sp. 17J42-9 isolated from soil.</title>
        <authorList>
            <person name="Jung H.-Y."/>
        </authorList>
    </citation>
    <scope>NUCLEOTIDE SEQUENCE [LARGE SCALE GENOMIC DNA]</scope>
    <source>
        <strain evidence="1 2">17J42-9</strain>
    </source>
</reference>
<gene>
    <name evidence="1" type="ORF">EWM59_16955</name>
</gene>
<evidence type="ECO:0000313" key="2">
    <source>
        <dbReference type="Proteomes" id="UP000293162"/>
    </source>
</evidence>
<comment type="caution">
    <text evidence="1">The sequence shown here is derived from an EMBL/GenBank/DDBJ whole genome shotgun (WGS) entry which is preliminary data.</text>
</comment>
<accession>A0A4Q5LXW4</accession>
<sequence length="71" mass="8110">MELFILKTNVLSLAMKDELAAQLNKIPQIKKWSVDYQDCDGVLRASAEGICMNELICLVKQWGFMCEELND</sequence>
<dbReference type="AlphaFoldDB" id="A0A4Q5LXW4"/>
<keyword evidence="2" id="KW-1185">Reference proteome</keyword>
<evidence type="ECO:0000313" key="1">
    <source>
        <dbReference type="EMBL" id="RYU94489.1"/>
    </source>
</evidence>
<dbReference type="EMBL" id="SEWF01000025">
    <property type="protein sequence ID" value="RYU94489.1"/>
    <property type="molecule type" value="Genomic_DNA"/>
</dbReference>
<dbReference type="RefSeq" id="WP_130022423.1">
    <property type="nucleotide sequence ID" value="NZ_SEWF01000025.1"/>
</dbReference>
<dbReference type="Proteomes" id="UP000293162">
    <property type="component" value="Unassembled WGS sequence"/>
</dbReference>